<protein>
    <recommendedName>
        <fullName evidence="18">CFEM domain-containing protein</fullName>
    </recommendedName>
</protein>
<organism evidence="19 20">
    <name type="scientific">Decorospora gaudefroyi</name>
    <dbReference type="NCBI Taxonomy" id="184978"/>
    <lineage>
        <taxon>Eukaryota</taxon>
        <taxon>Fungi</taxon>
        <taxon>Dikarya</taxon>
        <taxon>Ascomycota</taxon>
        <taxon>Pezizomycotina</taxon>
        <taxon>Dothideomycetes</taxon>
        <taxon>Pleosporomycetidae</taxon>
        <taxon>Pleosporales</taxon>
        <taxon>Pleosporineae</taxon>
        <taxon>Pleosporaceae</taxon>
        <taxon>Decorospora</taxon>
    </lineage>
</organism>
<feature type="transmembrane region" description="Helical" evidence="16">
    <location>
        <begin position="177"/>
        <end position="202"/>
    </location>
</feature>
<feature type="transmembrane region" description="Helical" evidence="16">
    <location>
        <begin position="297"/>
        <end position="322"/>
    </location>
</feature>
<evidence type="ECO:0000313" key="19">
    <source>
        <dbReference type="EMBL" id="KAF1833038.1"/>
    </source>
</evidence>
<feature type="domain" description="CFEM" evidence="18">
    <location>
        <begin position="6"/>
        <end position="117"/>
    </location>
</feature>
<evidence type="ECO:0000256" key="9">
    <source>
        <dbReference type="ARBA" id="ARBA00022989"/>
    </source>
</evidence>
<feature type="transmembrane region" description="Helical" evidence="16">
    <location>
        <begin position="214"/>
        <end position="235"/>
    </location>
</feature>
<dbReference type="InterPro" id="IPR052337">
    <property type="entry name" value="SAT4-like"/>
</dbReference>
<evidence type="ECO:0000256" key="7">
    <source>
        <dbReference type="ARBA" id="ARBA00022692"/>
    </source>
</evidence>
<evidence type="ECO:0000256" key="1">
    <source>
        <dbReference type="ARBA" id="ARBA00004141"/>
    </source>
</evidence>
<feature type="disulfide bond" evidence="14">
    <location>
        <begin position="57"/>
        <end position="90"/>
    </location>
</feature>
<feature type="transmembrane region" description="Helical" evidence="16">
    <location>
        <begin position="106"/>
        <end position="126"/>
    </location>
</feature>
<comment type="subcellular location">
    <subcellularLocation>
        <location evidence="2">Membrane</location>
        <topology evidence="2">Lipid-anchor</topology>
        <topology evidence="2">GPI-anchor</topology>
    </subcellularLocation>
    <subcellularLocation>
        <location evidence="1">Membrane</location>
        <topology evidence="1">Multi-pass membrane protein</topology>
    </subcellularLocation>
    <subcellularLocation>
        <location evidence="3">Secreted</location>
    </subcellularLocation>
</comment>
<evidence type="ECO:0000256" key="3">
    <source>
        <dbReference type="ARBA" id="ARBA00004613"/>
    </source>
</evidence>
<proteinExistence type="inferred from homology"/>
<evidence type="ECO:0000256" key="8">
    <source>
        <dbReference type="ARBA" id="ARBA00022729"/>
    </source>
</evidence>
<evidence type="ECO:0000256" key="2">
    <source>
        <dbReference type="ARBA" id="ARBA00004589"/>
    </source>
</evidence>
<dbReference type="InterPro" id="IPR008427">
    <property type="entry name" value="Extracellular_membr_CFEM_dom"/>
</dbReference>
<sequence>MRPLQLLLPLLAWVQLGVAQEPSLLSAVGQLPTCAQECLLTAIAQSPCQPTNATCICTNAKLQSDAEVCLLSTCTLRQSLATKNATSTICHAPIRYTGESIRISNIALAVITAFCGLSRLIYKAVFSIGELGYDDYSVLAALIAGVPSIIIIDRGIVPNGLGRDVWTVPFGHITNFVRYLYALEVLYFLQVALLKLTLLFFFLRIFPKPLVRRLLWATVIFNVAWGTAFVVASIFQCQPISFYWTKWDNEGSGQCIDINGLAWTNAIISIVLDIWMLALPLYEVFHLQLSWRKKLSVAIMFFVGTFVTIISILRLRSLVYFASSANPTWDQTDVINWSNIEVNVGIICACLPSLRVILVRMFPKVLGTTKATSQPYYAYGSRTGKKGASALASSPGKSAVTSSTRDTNAITYTKTFEVRHTESDEQSLVQVELDQFGPKKQKNPSSSTSISSF</sequence>
<dbReference type="Pfam" id="PF05730">
    <property type="entry name" value="CFEM"/>
    <property type="match status" value="1"/>
</dbReference>
<dbReference type="GO" id="GO:0005576">
    <property type="term" value="C:extracellular region"/>
    <property type="evidence" value="ECO:0007669"/>
    <property type="project" value="UniProtKB-SubCell"/>
</dbReference>
<keyword evidence="20" id="KW-1185">Reference proteome</keyword>
<keyword evidence="6" id="KW-0325">Glycoprotein</keyword>
<feature type="chain" id="PRO_5025499533" description="CFEM domain-containing protein" evidence="17">
    <location>
        <begin position="20"/>
        <end position="453"/>
    </location>
</feature>
<feature type="transmembrane region" description="Helical" evidence="16">
    <location>
        <begin position="266"/>
        <end position="285"/>
    </location>
</feature>
<name>A0A6A5K6Z4_9PLEO</name>
<keyword evidence="5" id="KW-0964">Secreted</keyword>
<keyword evidence="6" id="KW-0336">GPI-anchor</keyword>
<feature type="region of interest" description="Disordered" evidence="15">
    <location>
        <begin position="434"/>
        <end position="453"/>
    </location>
</feature>
<evidence type="ECO:0000259" key="18">
    <source>
        <dbReference type="PROSITE" id="PS52012"/>
    </source>
</evidence>
<reference evidence="19" key="1">
    <citation type="submission" date="2020-01" db="EMBL/GenBank/DDBJ databases">
        <authorList>
            <consortium name="DOE Joint Genome Institute"/>
            <person name="Haridas S."/>
            <person name="Albert R."/>
            <person name="Binder M."/>
            <person name="Bloem J."/>
            <person name="Labutti K."/>
            <person name="Salamov A."/>
            <person name="Andreopoulos B."/>
            <person name="Baker S.E."/>
            <person name="Barry K."/>
            <person name="Bills G."/>
            <person name="Bluhm B.H."/>
            <person name="Cannon C."/>
            <person name="Castanera R."/>
            <person name="Culley D.E."/>
            <person name="Daum C."/>
            <person name="Ezra D."/>
            <person name="Gonzalez J.B."/>
            <person name="Henrissat B."/>
            <person name="Kuo A."/>
            <person name="Liang C."/>
            <person name="Lipzen A."/>
            <person name="Lutzoni F."/>
            <person name="Magnuson J."/>
            <person name="Mondo S."/>
            <person name="Nolan M."/>
            <person name="Ohm R."/>
            <person name="Pangilinan J."/>
            <person name="Park H.-J."/>
            <person name="Ramirez L."/>
            <person name="Alfaro M."/>
            <person name="Sun H."/>
            <person name="Tritt A."/>
            <person name="Yoshinaga Y."/>
            <person name="Zwiers L.-H."/>
            <person name="Turgeon B.G."/>
            <person name="Goodwin S.B."/>
            <person name="Spatafora J.W."/>
            <person name="Crous P.W."/>
            <person name="Grigoriev I.V."/>
        </authorList>
    </citation>
    <scope>NUCLEOTIDE SEQUENCE</scope>
    <source>
        <strain evidence="19">P77</strain>
    </source>
</reference>
<feature type="compositionally biased region" description="Polar residues" evidence="15">
    <location>
        <begin position="443"/>
        <end position="453"/>
    </location>
</feature>
<dbReference type="Proteomes" id="UP000800040">
    <property type="component" value="Unassembled WGS sequence"/>
</dbReference>
<evidence type="ECO:0000256" key="10">
    <source>
        <dbReference type="ARBA" id="ARBA00023136"/>
    </source>
</evidence>
<dbReference type="PANTHER" id="PTHR33048:SF143">
    <property type="entry name" value="EXTRACELLULAR MEMBRANE PROTEIN CFEM DOMAIN-CONTAINING PROTEIN-RELATED"/>
    <property type="match status" value="1"/>
</dbReference>
<feature type="signal peptide" evidence="17">
    <location>
        <begin position="1"/>
        <end position="19"/>
    </location>
</feature>
<dbReference type="Pfam" id="PF20684">
    <property type="entry name" value="Fung_rhodopsin"/>
    <property type="match status" value="1"/>
</dbReference>
<evidence type="ECO:0000256" key="16">
    <source>
        <dbReference type="SAM" id="Phobius"/>
    </source>
</evidence>
<feature type="transmembrane region" description="Helical" evidence="16">
    <location>
        <begin position="342"/>
        <end position="362"/>
    </location>
</feature>
<dbReference type="SMART" id="SM00747">
    <property type="entry name" value="CFEM"/>
    <property type="match status" value="1"/>
</dbReference>
<evidence type="ECO:0000256" key="5">
    <source>
        <dbReference type="ARBA" id="ARBA00022525"/>
    </source>
</evidence>
<evidence type="ECO:0000256" key="4">
    <source>
        <dbReference type="ARBA" id="ARBA00010031"/>
    </source>
</evidence>
<dbReference type="PANTHER" id="PTHR33048">
    <property type="entry name" value="PTH11-LIKE INTEGRAL MEMBRANE PROTEIN (AFU_ORTHOLOGUE AFUA_5G11245)"/>
    <property type="match status" value="1"/>
</dbReference>
<accession>A0A6A5K6Z4</accession>
<evidence type="ECO:0000256" key="6">
    <source>
        <dbReference type="ARBA" id="ARBA00022622"/>
    </source>
</evidence>
<keyword evidence="12" id="KW-0449">Lipoprotein</keyword>
<evidence type="ECO:0000256" key="13">
    <source>
        <dbReference type="ARBA" id="ARBA00038359"/>
    </source>
</evidence>
<dbReference type="OrthoDB" id="2496787at2759"/>
<feature type="disulfide bond" evidence="14">
    <location>
        <begin position="38"/>
        <end position="69"/>
    </location>
</feature>
<keyword evidence="10 16" id="KW-0472">Membrane</keyword>
<keyword evidence="9 16" id="KW-1133">Transmembrane helix</keyword>
<evidence type="ECO:0000313" key="20">
    <source>
        <dbReference type="Proteomes" id="UP000800040"/>
    </source>
</evidence>
<dbReference type="InterPro" id="IPR049326">
    <property type="entry name" value="Rhodopsin_dom_fungi"/>
</dbReference>
<evidence type="ECO:0000256" key="15">
    <source>
        <dbReference type="SAM" id="MobiDB-lite"/>
    </source>
</evidence>
<dbReference type="PROSITE" id="PS52012">
    <property type="entry name" value="CFEM"/>
    <property type="match status" value="1"/>
</dbReference>
<dbReference type="GO" id="GO:0098552">
    <property type="term" value="C:side of membrane"/>
    <property type="evidence" value="ECO:0007669"/>
    <property type="project" value="UniProtKB-KW"/>
</dbReference>
<comment type="similarity">
    <text evidence="13">Belongs to the SAT4 family.</text>
</comment>
<keyword evidence="8 17" id="KW-0732">Signal</keyword>
<feature type="transmembrane region" description="Helical" evidence="16">
    <location>
        <begin position="138"/>
        <end position="157"/>
    </location>
</feature>
<evidence type="ECO:0000256" key="17">
    <source>
        <dbReference type="SAM" id="SignalP"/>
    </source>
</evidence>
<feature type="disulfide bond" evidence="14">
    <location>
        <begin position="48"/>
        <end position="55"/>
    </location>
</feature>
<keyword evidence="7 16" id="KW-0812">Transmembrane</keyword>
<evidence type="ECO:0000256" key="11">
    <source>
        <dbReference type="ARBA" id="ARBA00023157"/>
    </source>
</evidence>
<dbReference type="EMBL" id="ML975326">
    <property type="protein sequence ID" value="KAF1833038.1"/>
    <property type="molecule type" value="Genomic_DNA"/>
</dbReference>
<evidence type="ECO:0000256" key="12">
    <source>
        <dbReference type="ARBA" id="ARBA00023288"/>
    </source>
</evidence>
<evidence type="ECO:0000256" key="14">
    <source>
        <dbReference type="PROSITE-ProRule" id="PRU01356"/>
    </source>
</evidence>
<keyword evidence="11 14" id="KW-1015">Disulfide bond</keyword>
<feature type="disulfide bond" evidence="14">
    <location>
        <begin position="34"/>
        <end position="74"/>
    </location>
</feature>
<comment type="caution">
    <text evidence="14">Lacks conserved residue(s) required for the propagation of feature annotation.</text>
</comment>
<dbReference type="AlphaFoldDB" id="A0A6A5K6Z4"/>
<comment type="similarity">
    <text evidence="4">Belongs to the RBT5 family.</text>
</comment>
<gene>
    <name evidence="19" type="ORF">BDW02DRAFT_589982</name>
</gene>